<dbReference type="CDD" id="cd07067">
    <property type="entry name" value="HP_PGM_like"/>
    <property type="match status" value="1"/>
</dbReference>
<reference evidence="1 2" key="1">
    <citation type="journal article" date="2015" name="Genome Announc.">
        <title>Expanding the biotechnology potential of lactobacilli through comparative genomics of 213 strains and associated genera.</title>
        <authorList>
            <person name="Sun Z."/>
            <person name="Harris H.M."/>
            <person name="McCann A."/>
            <person name="Guo C."/>
            <person name="Argimon S."/>
            <person name="Zhang W."/>
            <person name="Yang X."/>
            <person name="Jeffery I.B."/>
            <person name="Cooney J.C."/>
            <person name="Kagawa T.F."/>
            <person name="Liu W."/>
            <person name="Song Y."/>
            <person name="Salvetti E."/>
            <person name="Wrobel A."/>
            <person name="Rasinkangas P."/>
            <person name="Parkhill J."/>
            <person name="Rea M.C."/>
            <person name="O'Sullivan O."/>
            <person name="Ritari J."/>
            <person name="Douillard F.P."/>
            <person name="Paul Ross R."/>
            <person name="Yang R."/>
            <person name="Briner A.E."/>
            <person name="Felis G.E."/>
            <person name="de Vos W.M."/>
            <person name="Barrangou R."/>
            <person name="Klaenhammer T.R."/>
            <person name="Caufield P.W."/>
            <person name="Cui Y."/>
            <person name="Zhang H."/>
            <person name="O'Toole P.W."/>
        </authorList>
    </citation>
    <scope>NUCLEOTIDE SEQUENCE [LARGE SCALE GENOMIC DNA]</scope>
    <source>
        <strain evidence="1 2">DSM 19674</strain>
    </source>
</reference>
<dbReference type="AlphaFoldDB" id="A0A0R1KIA1"/>
<evidence type="ECO:0000313" key="2">
    <source>
        <dbReference type="Proteomes" id="UP000051515"/>
    </source>
</evidence>
<dbReference type="EMBL" id="AZDY01000037">
    <property type="protein sequence ID" value="KRK83238.1"/>
    <property type="molecule type" value="Genomic_DNA"/>
</dbReference>
<dbReference type="Proteomes" id="UP000051515">
    <property type="component" value="Unassembled WGS sequence"/>
</dbReference>
<name>A0A0R1KIA1_9LACO</name>
<dbReference type="OrthoDB" id="9782128at2"/>
<dbReference type="InterPro" id="IPR029033">
    <property type="entry name" value="His_PPase_superfam"/>
</dbReference>
<keyword evidence="2" id="KW-1185">Reference proteome</keyword>
<dbReference type="RefSeq" id="WP_082604532.1">
    <property type="nucleotide sequence ID" value="NZ_AZDY01000037.1"/>
</dbReference>
<proteinExistence type="predicted"/>
<comment type="caution">
    <text evidence="1">The sequence shown here is derived from an EMBL/GenBank/DDBJ whole genome shotgun (WGS) entry which is preliminary data.</text>
</comment>
<dbReference type="GO" id="GO:0016791">
    <property type="term" value="F:phosphatase activity"/>
    <property type="evidence" value="ECO:0007669"/>
    <property type="project" value="TreeGrafter"/>
</dbReference>
<sequence length="175" mass="20240">MKVYLIRHSETDFSQVDSHNYVGYGRDLSRITPNGIKIAQNAAKNPIFNDIQLLLISPYTRTMETALEIVKQHPTIPTQVELLLHEWRPDKPGRKLENYEQLKQIHNDYLNGTHLSGFDYETGPEIIDRVSSVLDKYKDKYDCIGCVTHGQVIRWMTGMDMTSSIPYCGIYQINY</sequence>
<organism evidence="1 2">
    <name type="scientific">Companilactobacillus bobalius DSM 19674</name>
    <dbReference type="NCBI Taxonomy" id="1423788"/>
    <lineage>
        <taxon>Bacteria</taxon>
        <taxon>Bacillati</taxon>
        <taxon>Bacillota</taxon>
        <taxon>Bacilli</taxon>
        <taxon>Lactobacillales</taxon>
        <taxon>Lactobacillaceae</taxon>
        <taxon>Companilactobacillus</taxon>
        <taxon>Companilactobacillus bobalius</taxon>
    </lineage>
</organism>
<dbReference type="PATRIC" id="fig|1423788.3.peg.2112"/>
<dbReference type="Pfam" id="PF00300">
    <property type="entry name" value="His_Phos_1"/>
    <property type="match status" value="1"/>
</dbReference>
<dbReference type="Gene3D" id="3.40.50.1240">
    <property type="entry name" value="Phosphoglycerate mutase-like"/>
    <property type="match status" value="1"/>
</dbReference>
<dbReference type="SUPFAM" id="SSF53254">
    <property type="entry name" value="Phosphoglycerate mutase-like"/>
    <property type="match status" value="1"/>
</dbReference>
<dbReference type="PANTHER" id="PTHR48100">
    <property type="entry name" value="BROAD-SPECIFICITY PHOSPHATASE YOR283W-RELATED"/>
    <property type="match status" value="1"/>
</dbReference>
<dbReference type="SMART" id="SM00855">
    <property type="entry name" value="PGAM"/>
    <property type="match status" value="1"/>
</dbReference>
<evidence type="ECO:0008006" key="3">
    <source>
        <dbReference type="Google" id="ProtNLM"/>
    </source>
</evidence>
<accession>A0A0R1KIA1</accession>
<evidence type="ECO:0000313" key="1">
    <source>
        <dbReference type="EMBL" id="KRK83238.1"/>
    </source>
</evidence>
<protein>
    <recommendedName>
        <fullName evidence="3">Phosphoglycerate mutase</fullName>
    </recommendedName>
</protein>
<gene>
    <name evidence="1" type="ORF">FC78_GL002047</name>
</gene>
<dbReference type="STRING" id="1423788.FC78_GL002047"/>
<dbReference type="InterPro" id="IPR050275">
    <property type="entry name" value="PGM_Phosphatase"/>
</dbReference>
<dbReference type="InterPro" id="IPR013078">
    <property type="entry name" value="His_Pase_superF_clade-1"/>
</dbReference>